<feature type="signal peptide" evidence="1">
    <location>
        <begin position="1"/>
        <end position="33"/>
    </location>
</feature>
<keyword evidence="1" id="KW-0732">Signal</keyword>
<proteinExistence type="predicted"/>
<dbReference type="Proteomes" id="UP001595823">
    <property type="component" value="Unassembled WGS sequence"/>
</dbReference>
<evidence type="ECO:0000313" key="2">
    <source>
        <dbReference type="EMBL" id="MFC4337432.1"/>
    </source>
</evidence>
<sequence>MNKTRKLGRVTAAVLVAAAGAAIGVAGASAAQAAEPSIQCDMTAKPDQCPGQG</sequence>
<protein>
    <submittedName>
        <fullName evidence="2">Uncharacterized protein</fullName>
    </submittedName>
</protein>
<gene>
    <name evidence="2" type="ORF">ACFPET_19730</name>
</gene>
<dbReference type="RefSeq" id="WP_380624422.1">
    <property type="nucleotide sequence ID" value="NZ_JBHSDK010000030.1"/>
</dbReference>
<evidence type="ECO:0000256" key="1">
    <source>
        <dbReference type="SAM" id="SignalP"/>
    </source>
</evidence>
<accession>A0ABV8U3Q3</accession>
<reference evidence="3" key="1">
    <citation type="journal article" date="2019" name="Int. J. Syst. Evol. Microbiol.">
        <title>The Global Catalogue of Microorganisms (GCM) 10K type strain sequencing project: providing services to taxonomists for standard genome sequencing and annotation.</title>
        <authorList>
            <consortium name="The Broad Institute Genomics Platform"/>
            <consortium name="The Broad Institute Genome Sequencing Center for Infectious Disease"/>
            <person name="Wu L."/>
            <person name="Ma J."/>
        </authorList>
    </citation>
    <scope>NUCLEOTIDE SEQUENCE [LARGE SCALE GENOMIC DNA]</scope>
    <source>
        <strain evidence="3">IBRC-M 10908</strain>
    </source>
</reference>
<keyword evidence="3" id="KW-1185">Reference proteome</keyword>
<comment type="caution">
    <text evidence="2">The sequence shown here is derived from an EMBL/GenBank/DDBJ whole genome shotgun (WGS) entry which is preliminary data.</text>
</comment>
<feature type="chain" id="PRO_5045298228" evidence="1">
    <location>
        <begin position="34"/>
        <end position="53"/>
    </location>
</feature>
<dbReference type="EMBL" id="JBHSDK010000030">
    <property type="protein sequence ID" value="MFC4337432.1"/>
    <property type="molecule type" value="Genomic_DNA"/>
</dbReference>
<evidence type="ECO:0000313" key="3">
    <source>
        <dbReference type="Proteomes" id="UP001595823"/>
    </source>
</evidence>
<name>A0ABV8U3Q3_9ACTN</name>
<organism evidence="2 3">
    <name type="scientific">Salininema proteolyticum</name>
    <dbReference type="NCBI Taxonomy" id="1607685"/>
    <lineage>
        <taxon>Bacteria</taxon>
        <taxon>Bacillati</taxon>
        <taxon>Actinomycetota</taxon>
        <taxon>Actinomycetes</taxon>
        <taxon>Glycomycetales</taxon>
        <taxon>Glycomycetaceae</taxon>
        <taxon>Salininema</taxon>
    </lineage>
</organism>